<dbReference type="PROSITE" id="PS50297">
    <property type="entry name" value="ANK_REP_REGION"/>
    <property type="match status" value="2"/>
</dbReference>
<dbReference type="SUPFAM" id="SSF50044">
    <property type="entry name" value="SH3-domain"/>
    <property type="match status" value="1"/>
</dbReference>
<dbReference type="PANTHER" id="PTHR24131">
    <property type="entry name" value="APOPTOSIS-STIMULATING OF P53 PROTEIN"/>
    <property type="match status" value="1"/>
</dbReference>
<dbReference type="GO" id="GO:0002039">
    <property type="term" value="F:p53 binding"/>
    <property type="evidence" value="ECO:0007669"/>
    <property type="project" value="InterPro"/>
</dbReference>
<dbReference type="InterPro" id="IPR002110">
    <property type="entry name" value="Ankyrin_rpt"/>
</dbReference>
<evidence type="ECO:0000256" key="7">
    <source>
        <dbReference type="PROSITE-ProRule" id="PRU00023"/>
    </source>
</evidence>
<evidence type="ECO:0000256" key="3">
    <source>
        <dbReference type="ARBA" id="ARBA00022703"/>
    </source>
</evidence>
<proteinExistence type="predicted"/>
<dbReference type="Pfam" id="PF14604">
    <property type="entry name" value="SH3_9"/>
    <property type="match status" value="1"/>
</dbReference>
<sequence length="827" mass="92521">MSRQPVRVVAKPPTAQPPKQIQEYVPELIKIQKLLKKYLITWNGNSYSDMLRISEQQRRLLEANRREIVERQARGTRVENAAERLATLRNEVSIAGAFILIFVVLREEREMARLTAMQREVREVCAERAAAERQLLGLQSTFSSQEQQLRTAASKVEYLTTQLALLHRQRMSAVTAAMALQRKVTSSHSAQNSSLQSDESSRSVTSNECVVRPRASVEPFQITRPTVVTGNEENRCVNVPPLPPPPVFTVTARSTSAPIHNTRPATTLDNDSADRVVFRIPPTFDRCQREETPSPPKDPYPSPFNAQEQQNISNQPEIKGVYVVCSSSTAKPSSTVTNTDTTYCQTRRNGNLSSFWNDNRIPDNESLLNDIVFVGRPTKEDENKLARADQISIRADTLRAAKRRSWAQQESSVDETEHIRKILCEEQKKGRTHLVLDPHLELILNHSSQQQVEEKHAEVNSTECLTVPVQSDTPVEKSVVLEKASEIDENNTPVEEVVENDVSNNIEEQRWSDAEIEEKTVDTSISSEIDIETLQLIKPPPEKVGLRIVFQFPAQLFVVFMIGILRSANSKKSSRHIVFDPLALLLDAALEGEMDLVKSSAAKMTDLSASNDEGITALHNAICAGQYNIVQFLVESGADVNAQDSDGWTPLHCAASCNNLPMAKLLVESGACVFAQTRSDLETPIEKCEEEENGYDGCQLYLHAAHKWAGVINQRRMFTAYGYEAEHDDELSFDEGSYVTVVDRDTGEENWWLCEYTSQKTGETHRGLAPKNFLSLYPALSNKAADFKHFDLPLEISGIEGEKNNNLFKGDQLNTVIESSVMLSAAS</sequence>
<protein>
    <submittedName>
        <fullName evidence="12">SH3 domain-containing protein</fullName>
    </submittedName>
</protein>
<feature type="repeat" description="ANK" evidence="7">
    <location>
        <begin position="613"/>
        <end position="645"/>
    </location>
</feature>
<dbReference type="SMART" id="SM00248">
    <property type="entry name" value="ANK"/>
    <property type="match status" value="2"/>
</dbReference>
<evidence type="ECO:0000256" key="6">
    <source>
        <dbReference type="ARBA" id="ARBA00023242"/>
    </source>
</evidence>
<comment type="subcellular location">
    <subcellularLocation>
        <location evidence="1">Nucleus</location>
    </subcellularLocation>
</comment>
<evidence type="ECO:0000256" key="2">
    <source>
        <dbReference type="ARBA" id="ARBA00022443"/>
    </source>
</evidence>
<feature type="compositionally biased region" description="Pro residues" evidence="9">
    <location>
        <begin position="293"/>
        <end position="302"/>
    </location>
</feature>
<evidence type="ECO:0000256" key="1">
    <source>
        <dbReference type="ARBA" id="ARBA00004123"/>
    </source>
</evidence>
<dbReference type="SUPFAM" id="SSF48403">
    <property type="entry name" value="Ankyrin repeat"/>
    <property type="match status" value="1"/>
</dbReference>
<dbReference type="PROSITE" id="PS50088">
    <property type="entry name" value="ANK_REPEAT"/>
    <property type="match status" value="2"/>
</dbReference>
<dbReference type="InterPro" id="IPR001452">
    <property type="entry name" value="SH3_domain"/>
</dbReference>
<dbReference type="WBParaSite" id="SMUV_0000403201-mRNA-1">
    <property type="protein sequence ID" value="SMUV_0000403201-mRNA-1"/>
    <property type="gene ID" value="SMUV_0000403201"/>
</dbReference>
<feature type="region of interest" description="Disordered" evidence="9">
    <location>
        <begin position="284"/>
        <end position="309"/>
    </location>
</feature>
<keyword evidence="2 8" id="KW-0728">SH3 domain</keyword>
<keyword evidence="4" id="KW-0677">Repeat</keyword>
<name>A0A0N5AI07_9BILA</name>
<dbReference type="PANTHER" id="PTHR24131:SF10">
    <property type="entry name" value="ANKYRIN-REPEAT, SH3-DOMAIN, AND PROLINE-RICH-REGION CONTAINING PROTEIN, ISOFORM B"/>
    <property type="match status" value="1"/>
</dbReference>
<keyword evidence="6" id="KW-0539">Nucleus</keyword>
<feature type="compositionally biased region" description="Low complexity" evidence="9">
    <location>
        <begin position="186"/>
        <end position="197"/>
    </location>
</feature>
<dbReference type="GO" id="GO:0042981">
    <property type="term" value="P:regulation of apoptotic process"/>
    <property type="evidence" value="ECO:0007669"/>
    <property type="project" value="InterPro"/>
</dbReference>
<evidence type="ECO:0000313" key="12">
    <source>
        <dbReference type="WBParaSite" id="SMUV_0000403201-mRNA-1"/>
    </source>
</evidence>
<dbReference type="PROSITE" id="PS50002">
    <property type="entry name" value="SH3"/>
    <property type="match status" value="1"/>
</dbReference>
<evidence type="ECO:0000256" key="9">
    <source>
        <dbReference type="SAM" id="MobiDB-lite"/>
    </source>
</evidence>
<dbReference type="GO" id="GO:0005634">
    <property type="term" value="C:nucleus"/>
    <property type="evidence" value="ECO:0007669"/>
    <property type="project" value="UniProtKB-SubCell"/>
</dbReference>
<evidence type="ECO:0000256" key="8">
    <source>
        <dbReference type="PROSITE-ProRule" id="PRU00192"/>
    </source>
</evidence>
<reference evidence="12" key="1">
    <citation type="submission" date="2017-02" db="UniProtKB">
        <authorList>
            <consortium name="WormBaseParasite"/>
        </authorList>
    </citation>
    <scope>IDENTIFICATION</scope>
</reference>
<evidence type="ECO:0000313" key="11">
    <source>
        <dbReference type="Proteomes" id="UP000046393"/>
    </source>
</evidence>
<dbReference type="Gene3D" id="1.25.40.20">
    <property type="entry name" value="Ankyrin repeat-containing domain"/>
    <property type="match status" value="1"/>
</dbReference>
<dbReference type="STRING" id="451379.A0A0N5AI07"/>
<feature type="region of interest" description="Disordered" evidence="9">
    <location>
        <begin position="185"/>
        <end position="209"/>
    </location>
</feature>
<dbReference type="InterPro" id="IPR036770">
    <property type="entry name" value="Ankyrin_rpt-contain_sf"/>
</dbReference>
<feature type="domain" description="SH3" evidence="10">
    <location>
        <begin position="712"/>
        <end position="779"/>
    </location>
</feature>
<dbReference type="Pfam" id="PF12796">
    <property type="entry name" value="Ank_2"/>
    <property type="match status" value="1"/>
</dbReference>
<dbReference type="InterPro" id="IPR047163">
    <property type="entry name" value="ASPP1/2"/>
</dbReference>
<dbReference type="GO" id="GO:0006915">
    <property type="term" value="P:apoptotic process"/>
    <property type="evidence" value="ECO:0007669"/>
    <property type="project" value="UniProtKB-KW"/>
</dbReference>
<keyword evidence="5 7" id="KW-0040">ANK repeat</keyword>
<evidence type="ECO:0000256" key="5">
    <source>
        <dbReference type="ARBA" id="ARBA00023043"/>
    </source>
</evidence>
<organism evidence="11 12">
    <name type="scientific">Syphacia muris</name>
    <dbReference type="NCBI Taxonomy" id="451379"/>
    <lineage>
        <taxon>Eukaryota</taxon>
        <taxon>Metazoa</taxon>
        <taxon>Ecdysozoa</taxon>
        <taxon>Nematoda</taxon>
        <taxon>Chromadorea</taxon>
        <taxon>Rhabditida</taxon>
        <taxon>Spirurina</taxon>
        <taxon>Oxyuridomorpha</taxon>
        <taxon>Oxyuroidea</taxon>
        <taxon>Oxyuridae</taxon>
        <taxon>Syphacia</taxon>
    </lineage>
</organism>
<feature type="repeat" description="ANK" evidence="7">
    <location>
        <begin position="646"/>
        <end position="678"/>
    </location>
</feature>
<keyword evidence="11" id="KW-1185">Reference proteome</keyword>
<evidence type="ECO:0000256" key="4">
    <source>
        <dbReference type="ARBA" id="ARBA00022737"/>
    </source>
</evidence>
<dbReference type="Proteomes" id="UP000046393">
    <property type="component" value="Unplaced"/>
</dbReference>
<evidence type="ECO:0000259" key="10">
    <source>
        <dbReference type="PROSITE" id="PS50002"/>
    </source>
</evidence>
<dbReference type="AlphaFoldDB" id="A0A0N5AI07"/>
<accession>A0A0N5AI07</accession>
<keyword evidence="3" id="KW-0053">Apoptosis</keyword>
<dbReference type="InterPro" id="IPR036028">
    <property type="entry name" value="SH3-like_dom_sf"/>
</dbReference>
<dbReference type="SMART" id="SM00326">
    <property type="entry name" value="SH3"/>
    <property type="match status" value="1"/>
</dbReference>